<evidence type="ECO:0000259" key="1">
    <source>
        <dbReference type="Pfam" id="PF06012"/>
    </source>
</evidence>
<dbReference type="AlphaFoldDB" id="A0A1Y1XQ81"/>
<organism evidence="2 3">
    <name type="scientific">Anaeromyces robustus</name>
    <dbReference type="NCBI Taxonomy" id="1754192"/>
    <lineage>
        <taxon>Eukaryota</taxon>
        <taxon>Fungi</taxon>
        <taxon>Fungi incertae sedis</taxon>
        <taxon>Chytridiomycota</taxon>
        <taxon>Chytridiomycota incertae sedis</taxon>
        <taxon>Neocallimastigomycetes</taxon>
        <taxon>Neocallimastigales</taxon>
        <taxon>Neocallimastigaceae</taxon>
        <taxon>Anaeromyces</taxon>
    </lineage>
</organism>
<dbReference type="OrthoDB" id="8068875at2759"/>
<proteinExistence type="predicted"/>
<dbReference type="STRING" id="1754192.A0A1Y1XQ81"/>
<accession>A0A1Y1XQ81</accession>
<comment type="caution">
    <text evidence="2">The sequence shown here is derived from an EMBL/GenBank/DDBJ whole genome shotgun (WGS) entry which is preliminary data.</text>
</comment>
<reference evidence="2 3" key="1">
    <citation type="submission" date="2016-08" db="EMBL/GenBank/DDBJ databases">
        <title>A Parts List for Fungal Cellulosomes Revealed by Comparative Genomics.</title>
        <authorList>
            <consortium name="DOE Joint Genome Institute"/>
            <person name="Haitjema C.H."/>
            <person name="Gilmore S.P."/>
            <person name="Henske J.K."/>
            <person name="Solomon K.V."/>
            <person name="De Groot R."/>
            <person name="Kuo A."/>
            <person name="Mondo S.J."/>
            <person name="Salamov A.A."/>
            <person name="Labutti K."/>
            <person name="Zhao Z."/>
            <person name="Chiniquy J."/>
            <person name="Barry K."/>
            <person name="Brewer H.M."/>
            <person name="Purvine S.O."/>
            <person name="Wright A.T."/>
            <person name="Boxma B."/>
            <person name="Van Alen T."/>
            <person name="Hackstein J.H."/>
            <person name="Baker S.E."/>
            <person name="Grigoriev I.V."/>
            <person name="O'Malley M.A."/>
        </authorList>
    </citation>
    <scope>NUCLEOTIDE SEQUENCE [LARGE SCALE GENOMIC DNA]</scope>
    <source>
        <strain evidence="2 3">S4</strain>
    </source>
</reference>
<dbReference type="EMBL" id="MCFG01000004">
    <property type="protein sequence ID" value="ORX87893.1"/>
    <property type="molecule type" value="Genomic_DNA"/>
</dbReference>
<sequence>MKIKKTPPKKLINPPTKIQQLVEILTNCPENELHKIIVENSPWKNQKSDLYHWISVLNRFDVILESINQKYELKHIQVKNFDEDSKNLLLSILTFTRYLWENCINRNIYNSYEHLNLILNTNDIDVLEALLRLMLKFAQRLGNNNSRKVAIVISIEKIYTLYHTWISNDFNLTYTQLLDPKTTLPDECFTLSYRYYKSGKQAAQAQAQIQNITQKSETLTTKHSKSSLKHKVSLDGLISINLNKAQLFEKSTQEIYNDLLTNYDIPSEHKYSIYHRIRFLKSIQDYNLRLKYITIRLFALSIYVQMVEEDVATSKVFVYEPDLISNIAEILQSDDPNTYGIQTAILSVLDGIIRYKSKNTFVLAAINSSTNYGILSYIFRKVIKNLDMDGK</sequence>
<keyword evidence="3" id="KW-1185">Reference proteome</keyword>
<dbReference type="Pfam" id="PF06012">
    <property type="entry name" value="DUF908"/>
    <property type="match status" value="1"/>
</dbReference>
<evidence type="ECO:0000313" key="2">
    <source>
        <dbReference type="EMBL" id="ORX87893.1"/>
    </source>
</evidence>
<dbReference type="Proteomes" id="UP000193944">
    <property type="component" value="Unassembled WGS sequence"/>
</dbReference>
<protein>
    <submittedName>
        <fullName evidence="2">DUF908-domain-containing protein</fullName>
    </submittedName>
</protein>
<feature type="domain" description="DUF908" evidence="1">
    <location>
        <begin position="86"/>
        <end position="384"/>
    </location>
</feature>
<dbReference type="InterPro" id="IPR010309">
    <property type="entry name" value="E3_Ub_ligase_DUF908"/>
</dbReference>
<evidence type="ECO:0000313" key="3">
    <source>
        <dbReference type="Proteomes" id="UP000193944"/>
    </source>
</evidence>
<gene>
    <name evidence="2" type="ORF">BCR32DRAFT_239802</name>
</gene>
<name>A0A1Y1XQ81_9FUNG</name>
<reference evidence="2 3" key="2">
    <citation type="submission" date="2016-08" db="EMBL/GenBank/DDBJ databases">
        <title>Pervasive Adenine N6-methylation of Active Genes in Fungi.</title>
        <authorList>
            <consortium name="DOE Joint Genome Institute"/>
            <person name="Mondo S.J."/>
            <person name="Dannebaum R.O."/>
            <person name="Kuo R.C."/>
            <person name="Labutti K."/>
            <person name="Haridas S."/>
            <person name="Kuo A."/>
            <person name="Salamov A."/>
            <person name="Ahrendt S.R."/>
            <person name="Lipzen A."/>
            <person name="Sullivan W."/>
            <person name="Andreopoulos W.B."/>
            <person name="Clum A."/>
            <person name="Lindquist E."/>
            <person name="Daum C."/>
            <person name="Ramamoorthy G.K."/>
            <person name="Gryganskyi A."/>
            <person name="Culley D."/>
            <person name="Magnuson J.K."/>
            <person name="James T.Y."/>
            <person name="O'Malley M.A."/>
            <person name="Stajich J.E."/>
            <person name="Spatafora J.W."/>
            <person name="Visel A."/>
            <person name="Grigoriev I.V."/>
        </authorList>
    </citation>
    <scope>NUCLEOTIDE SEQUENCE [LARGE SCALE GENOMIC DNA]</scope>
    <source>
        <strain evidence="2 3">S4</strain>
    </source>
</reference>